<dbReference type="InterPro" id="IPR036754">
    <property type="entry name" value="YbaK/aa-tRNA-synt-asso_dom_sf"/>
</dbReference>
<feature type="region of interest" description="Disordered" evidence="1">
    <location>
        <begin position="164"/>
        <end position="188"/>
    </location>
</feature>
<organism evidence="2 3">
    <name type="scientific">Suillus plorans</name>
    <dbReference type="NCBI Taxonomy" id="116603"/>
    <lineage>
        <taxon>Eukaryota</taxon>
        <taxon>Fungi</taxon>
        <taxon>Dikarya</taxon>
        <taxon>Basidiomycota</taxon>
        <taxon>Agaricomycotina</taxon>
        <taxon>Agaricomycetes</taxon>
        <taxon>Agaricomycetidae</taxon>
        <taxon>Boletales</taxon>
        <taxon>Suillineae</taxon>
        <taxon>Suillaceae</taxon>
        <taxon>Suillus</taxon>
    </lineage>
</organism>
<feature type="compositionally biased region" description="Low complexity" evidence="1">
    <location>
        <begin position="164"/>
        <end position="184"/>
    </location>
</feature>
<dbReference type="Proteomes" id="UP000719766">
    <property type="component" value="Unassembled WGS sequence"/>
</dbReference>
<sequence>MATALNHAPTPTLMVAALNHTPTPTHNILMVATLNHAPTPTYNILMAAALNHTPMPIYNIPVIVIACEETETSSLALGKKLNLKELRLASEDLLADFFMLNKNSMSLLSLTSETFPKVVTMVDALITSSSSIFALHWMGAHHTAHPPPNHSPICHHTAHPLLSHSPTTFSPQPQPSNGSSNNDPPIDPCLLQAPPSFPSLLSLAQCFGIPPPSLSRIQQNCRQTISHMCTSVDFCFIASHLEECSIEEMRTEMQSRAPALWDLLGLLLGADSSSSFEDVKDADGDIMMGSLQRTSSEVYDEEDDYWGDVDDLDLDAHTTTKQTMR</sequence>
<dbReference type="GeneID" id="64603109"/>
<dbReference type="Gene3D" id="3.90.960.10">
    <property type="entry name" value="YbaK/aminoacyl-tRNA synthetase-associated domain"/>
    <property type="match status" value="1"/>
</dbReference>
<gene>
    <name evidence="2" type="ORF">HD556DRAFT_1527450</name>
</gene>
<evidence type="ECO:0000313" key="3">
    <source>
        <dbReference type="Proteomes" id="UP000719766"/>
    </source>
</evidence>
<dbReference type="EMBL" id="JABBWE010000029">
    <property type="protein sequence ID" value="KAG1793672.1"/>
    <property type="molecule type" value="Genomic_DNA"/>
</dbReference>
<dbReference type="OrthoDB" id="1350766at2759"/>
<evidence type="ECO:0000313" key="2">
    <source>
        <dbReference type="EMBL" id="KAG1793672.1"/>
    </source>
</evidence>
<name>A0A9P7APA9_9AGAM</name>
<protein>
    <submittedName>
        <fullName evidence="2">Uncharacterized protein</fullName>
    </submittedName>
</protein>
<dbReference type="AlphaFoldDB" id="A0A9P7APA9"/>
<reference evidence="2" key="1">
    <citation type="journal article" date="2020" name="New Phytol.">
        <title>Comparative genomics reveals dynamic genome evolution in host specialist ectomycorrhizal fungi.</title>
        <authorList>
            <person name="Lofgren L.A."/>
            <person name="Nguyen N.H."/>
            <person name="Vilgalys R."/>
            <person name="Ruytinx J."/>
            <person name="Liao H.L."/>
            <person name="Branco S."/>
            <person name="Kuo A."/>
            <person name="LaButti K."/>
            <person name="Lipzen A."/>
            <person name="Andreopoulos W."/>
            <person name="Pangilinan J."/>
            <person name="Riley R."/>
            <person name="Hundley H."/>
            <person name="Na H."/>
            <person name="Barry K."/>
            <person name="Grigoriev I.V."/>
            <person name="Stajich J.E."/>
            <person name="Kennedy P.G."/>
        </authorList>
    </citation>
    <scope>NUCLEOTIDE SEQUENCE</scope>
    <source>
        <strain evidence="2">S12</strain>
    </source>
</reference>
<comment type="caution">
    <text evidence="2">The sequence shown here is derived from an EMBL/GenBank/DDBJ whole genome shotgun (WGS) entry which is preliminary data.</text>
</comment>
<accession>A0A9P7APA9</accession>
<proteinExistence type="predicted"/>
<dbReference type="GO" id="GO:0002161">
    <property type="term" value="F:aminoacyl-tRNA deacylase activity"/>
    <property type="evidence" value="ECO:0007669"/>
    <property type="project" value="InterPro"/>
</dbReference>
<evidence type="ECO:0000256" key="1">
    <source>
        <dbReference type="SAM" id="MobiDB-lite"/>
    </source>
</evidence>
<dbReference type="RefSeq" id="XP_041160070.1">
    <property type="nucleotide sequence ID" value="XM_041309345.1"/>
</dbReference>
<keyword evidence="3" id="KW-1185">Reference proteome</keyword>